<name>A0A2V4A070_9BACT</name>
<comment type="caution">
    <text evidence="1">The sequence shown here is derived from an EMBL/GenBank/DDBJ whole genome shotgun (WGS) entry which is preliminary data.</text>
</comment>
<reference evidence="1 2" key="1">
    <citation type="submission" date="2018-05" db="EMBL/GenBank/DDBJ databases">
        <title>Marinifilum breve JC075T sp. nov., a marine bacterium isolated from Yongle Blue Hole in the South China Sea.</title>
        <authorList>
            <person name="Fu T."/>
        </authorList>
    </citation>
    <scope>NUCLEOTIDE SEQUENCE [LARGE SCALE GENOMIC DNA]</scope>
    <source>
        <strain evidence="1 2">JC075</strain>
    </source>
</reference>
<dbReference type="PROSITE" id="PS51257">
    <property type="entry name" value="PROKAR_LIPOPROTEIN"/>
    <property type="match status" value="1"/>
</dbReference>
<keyword evidence="2" id="KW-1185">Reference proteome</keyword>
<sequence>MIRETKLLTLALCSFFISSCSSDDDNVESIITKNDVLISSILPNPDGQSGSEYMQLINGIEPASYTNKKALPVGYGYPPTIIGNDIFLLPGWSMSNNLFIKYTKSNGELNKISSMVLPDQSGANAIVTKGNKAYISLSKLGKILIVNHEKMEKIAEIDITSYAIGDKNPDPSQMIIRDNLLYVGLNQLVGGPTPDPKRAKVDVLIIDTNNDKPIKMITEEKSGFSMPTKPEADPNSIFMDEHGDIYINCISGFGMIGHKSGFLRIKNGETEFDDSYQFDITNTNVEGEEKQANYIVMLKYKEKGIVYASGQFNAYYSDPVNYIKDRTIMALKIDLNTKTIKKLPLPSSNNFSTGVSFYKDLVIYGLATTKDIGFYTYDPINNKASDNAVIKTEGYPYSFEYIN</sequence>
<evidence type="ECO:0000313" key="1">
    <source>
        <dbReference type="EMBL" id="PXY02058.1"/>
    </source>
</evidence>
<dbReference type="AlphaFoldDB" id="A0A2V4A070"/>
<gene>
    <name evidence="1" type="ORF">DF185_05280</name>
</gene>
<dbReference type="EMBL" id="QFLI01000002">
    <property type="protein sequence ID" value="PXY02058.1"/>
    <property type="molecule type" value="Genomic_DNA"/>
</dbReference>
<evidence type="ECO:0008006" key="3">
    <source>
        <dbReference type="Google" id="ProtNLM"/>
    </source>
</evidence>
<accession>A0A2V4A070</accession>
<dbReference type="Gene3D" id="2.130.10.10">
    <property type="entry name" value="YVTN repeat-like/Quinoprotein amine dehydrogenase"/>
    <property type="match status" value="1"/>
</dbReference>
<organism evidence="1 2">
    <name type="scientific">Marinifilum breve</name>
    <dbReference type="NCBI Taxonomy" id="2184082"/>
    <lineage>
        <taxon>Bacteria</taxon>
        <taxon>Pseudomonadati</taxon>
        <taxon>Bacteroidota</taxon>
        <taxon>Bacteroidia</taxon>
        <taxon>Marinilabiliales</taxon>
        <taxon>Marinifilaceae</taxon>
    </lineage>
</organism>
<dbReference type="OrthoDB" id="1404180at2"/>
<dbReference type="InterPro" id="IPR015943">
    <property type="entry name" value="WD40/YVTN_repeat-like_dom_sf"/>
</dbReference>
<dbReference type="RefSeq" id="WP_110359692.1">
    <property type="nucleotide sequence ID" value="NZ_QFLI01000002.1"/>
</dbReference>
<protein>
    <recommendedName>
        <fullName evidence="3">Lipoprotein</fullName>
    </recommendedName>
</protein>
<dbReference type="Proteomes" id="UP000248079">
    <property type="component" value="Unassembled WGS sequence"/>
</dbReference>
<evidence type="ECO:0000313" key="2">
    <source>
        <dbReference type="Proteomes" id="UP000248079"/>
    </source>
</evidence>
<proteinExistence type="predicted"/>